<dbReference type="EMBL" id="AUXX01000001">
    <property type="protein sequence ID" value="KZN70438.1"/>
    <property type="molecule type" value="Genomic_DNA"/>
</dbReference>
<proteinExistence type="predicted"/>
<protein>
    <submittedName>
        <fullName evidence="1">Uncharacterized protein</fullName>
    </submittedName>
</protein>
<dbReference type="AlphaFoldDB" id="A0A167PE39"/>
<evidence type="ECO:0000313" key="2">
    <source>
        <dbReference type="Proteomes" id="UP000076661"/>
    </source>
</evidence>
<sequence>MYSQATLTKWNRVLDPVFKRLSSQARSYVKPDELVKLGIFKEIMCKRLLNVISILDPCPTLFHCHCFEIGDTCYENLLDCNGLDGWHREPSDPSIRSVRGCRPYSIYIYLTDVAQTDFGSFEIVPGYEEGPLKSNMKSCNITGNKGTCFLWNRDLYHRPNANRSSKKQRILKLSIQTNGWANASIQLKEFKNALTGLGGDDPALAYLLGSHFGNNQAIKTMPYTRTGDLPRIKPLDCSEKTKVPTKAATMLRKIKYKLDKALGI</sequence>
<gene>
    <name evidence="1" type="ORF">N478_00615</name>
</gene>
<name>A0A167PE39_9GAMM</name>
<evidence type="ECO:0000313" key="1">
    <source>
        <dbReference type="EMBL" id="KZN70438.1"/>
    </source>
</evidence>
<reference evidence="1 2" key="1">
    <citation type="submission" date="2013-07" db="EMBL/GenBank/DDBJ databases">
        <title>Comparative Genomic and Metabolomic Analysis of Twelve Strains of Pseudoalteromonas luteoviolacea.</title>
        <authorList>
            <person name="Vynne N.G."/>
            <person name="Mansson M."/>
            <person name="Gram L."/>
        </authorList>
    </citation>
    <scope>NUCLEOTIDE SEQUENCE [LARGE SCALE GENOMIC DNA]</scope>
    <source>
        <strain evidence="1 2">S4060-1</strain>
    </source>
</reference>
<dbReference type="SUPFAM" id="SSF51197">
    <property type="entry name" value="Clavaminate synthase-like"/>
    <property type="match status" value="1"/>
</dbReference>
<organism evidence="1 2">
    <name type="scientific">Pseudoalteromonas luteoviolacea S4060-1</name>
    <dbReference type="NCBI Taxonomy" id="1365257"/>
    <lineage>
        <taxon>Bacteria</taxon>
        <taxon>Pseudomonadati</taxon>
        <taxon>Pseudomonadota</taxon>
        <taxon>Gammaproteobacteria</taxon>
        <taxon>Alteromonadales</taxon>
        <taxon>Pseudoalteromonadaceae</taxon>
        <taxon>Pseudoalteromonas</taxon>
    </lineage>
</organism>
<dbReference type="Gene3D" id="2.60.120.620">
    <property type="entry name" value="q2cbj1_9rhob like domain"/>
    <property type="match status" value="1"/>
</dbReference>
<dbReference type="Proteomes" id="UP000076661">
    <property type="component" value="Unassembled WGS sequence"/>
</dbReference>
<dbReference type="PATRIC" id="fig|1365257.3.peg.128"/>
<accession>A0A167PE39</accession>
<comment type="caution">
    <text evidence="1">The sequence shown here is derived from an EMBL/GenBank/DDBJ whole genome shotgun (WGS) entry which is preliminary data.</text>
</comment>